<comment type="caution">
    <text evidence="2">The sequence shown here is derived from an EMBL/GenBank/DDBJ whole genome shotgun (WGS) entry which is preliminary data.</text>
</comment>
<accession>A0ABW3HTB1</accession>
<keyword evidence="3" id="KW-1185">Reference proteome</keyword>
<dbReference type="EMBL" id="JBHTJZ010000024">
    <property type="protein sequence ID" value="MFD0960741.1"/>
    <property type="molecule type" value="Genomic_DNA"/>
</dbReference>
<gene>
    <name evidence="2" type="ORF">ACFQ2I_15230</name>
</gene>
<proteinExistence type="predicted"/>
<evidence type="ECO:0000313" key="2">
    <source>
        <dbReference type="EMBL" id="MFD0960741.1"/>
    </source>
</evidence>
<name>A0ABW3HTB1_9BACL</name>
<feature type="compositionally biased region" description="Basic and acidic residues" evidence="1">
    <location>
        <begin position="608"/>
        <end position="624"/>
    </location>
</feature>
<dbReference type="RefSeq" id="WP_377565449.1">
    <property type="nucleotide sequence ID" value="NZ_JBHTJZ010000024.1"/>
</dbReference>
<evidence type="ECO:0000313" key="3">
    <source>
        <dbReference type="Proteomes" id="UP001596989"/>
    </source>
</evidence>
<reference evidence="3" key="1">
    <citation type="journal article" date="2019" name="Int. J. Syst. Evol. Microbiol.">
        <title>The Global Catalogue of Microorganisms (GCM) 10K type strain sequencing project: providing services to taxonomists for standard genome sequencing and annotation.</title>
        <authorList>
            <consortium name="The Broad Institute Genomics Platform"/>
            <consortium name="The Broad Institute Genome Sequencing Center for Infectious Disease"/>
            <person name="Wu L."/>
            <person name="Ma J."/>
        </authorList>
    </citation>
    <scope>NUCLEOTIDE SEQUENCE [LARGE SCALE GENOMIC DNA]</scope>
    <source>
        <strain evidence="3">CCUG 59129</strain>
    </source>
</reference>
<feature type="region of interest" description="Disordered" evidence="1">
    <location>
        <begin position="608"/>
        <end position="637"/>
    </location>
</feature>
<evidence type="ECO:0000256" key="1">
    <source>
        <dbReference type="SAM" id="MobiDB-lite"/>
    </source>
</evidence>
<organism evidence="2 3">
    <name type="scientific">Paenibacillus chungangensis</name>
    <dbReference type="NCBI Taxonomy" id="696535"/>
    <lineage>
        <taxon>Bacteria</taxon>
        <taxon>Bacillati</taxon>
        <taxon>Bacillota</taxon>
        <taxon>Bacilli</taxon>
        <taxon>Bacillales</taxon>
        <taxon>Paenibacillaceae</taxon>
        <taxon>Paenibacillus</taxon>
    </lineage>
</organism>
<protein>
    <submittedName>
        <fullName evidence="2">Uncharacterized protein</fullName>
    </submittedName>
</protein>
<sequence>MRRSIVMMIVLLSFMVAILTLPGWKEAARDNTSFDAPLLPAALEKQDEQTGERLSPEKLSFALEEEEDGFGLRFDKEQYVTLLRTVQAGHAIVHMTERSSKSGDSRIYDAIVVRPDTGEAESYPLFETFGDNYTYIGSPQFYPSGNNQVWFIKHTVDNEQLSYSLMRLDVSTGGVSTRVPDFWLVDQRDEAERDDFIIQSYPLYDEHGQLQKLMVTTFQGKMWVLPWEGDYGPAVYDSPATYPAYGDIGSKPPRSLLFPSPDLGRFVYRFVDRNQIMPGNHYEVIDTATRQVVGLIGMEETMIPMDNGIRWNEEGSLFLLEYADREETMGMTGDNAHYLFAQGINVYNRDGELVRSLKAPSAKRMNAYGWVGENHLLIEVYTPKQLQGDGTWWKERVGYQLYDVDSDQLASLTIVPDVREMNEAVQKLWAGAGFGHDSQSFLLLDRSAGQVWEPGVKGYQWHEHANIWNVYMDEGALLYRWDEENRTLEPAYFDQEYALQAVAGDWGVFRHRSADNEGPVIRYILFKQYEEVLTQDELPQLPSSFFYEEPNRWWDSDDRKARKLEEKQLRVKGSSRYGSLQLTALPGEWGSRITHNYYGSYEVSFRDRNGRDTEEGRSPIRTSRESMAGIPLAGDRR</sequence>
<dbReference type="Proteomes" id="UP001596989">
    <property type="component" value="Unassembled WGS sequence"/>
</dbReference>